<proteinExistence type="predicted"/>
<name>A0A5C5WIB0_9BACT</name>
<dbReference type="EMBL" id="SJPI01000002">
    <property type="protein sequence ID" value="TWT50468.1"/>
    <property type="molecule type" value="Genomic_DNA"/>
</dbReference>
<protein>
    <submittedName>
        <fullName evidence="1">Uncharacterized protein</fullName>
    </submittedName>
</protein>
<organism evidence="1 2">
    <name type="scientific">Rubripirellula amarantea</name>
    <dbReference type="NCBI Taxonomy" id="2527999"/>
    <lineage>
        <taxon>Bacteria</taxon>
        <taxon>Pseudomonadati</taxon>
        <taxon>Planctomycetota</taxon>
        <taxon>Planctomycetia</taxon>
        <taxon>Pirellulales</taxon>
        <taxon>Pirellulaceae</taxon>
        <taxon>Rubripirellula</taxon>
    </lineage>
</organism>
<accession>A0A5C5WIB0</accession>
<evidence type="ECO:0000313" key="2">
    <source>
        <dbReference type="Proteomes" id="UP000316598"/>
    </source>
</evidence>
<dbReference type="Proteomes" id="UP000316598">
    <property type="component" value="Unassembled WGS sequence"/>
</dbReference>
<sequence>MSIIEPVATSRFPGFPSTLVRGVALQNSVLLVREKARRMYKPAEMQTDGFTASISILEWKRSIAAFNHKPRFSDG</sequence>
<reference evidence="1 2" key="1">
    <citation type="submission" date="2019-02" db="EMBL/GenBank/DDBJ databases">
        <title>Deep-cultivation of Planctomycetes and their phenomic and genomic characterization uncovers novel biology.</title>
        <authorList>
            <person name="Wiegand S."/>
            <person name="Jogler M."/>
            <person name="Boedeker C."/>
            <person name="Pinto D."/>
            <person name="Vollmers J."/>
            <person name="Rivas-Marin E."/>
            <person name="Kohn T."/>
            <person name="Peeters S.H."/>
            <person name="Heuer A."/>
            <person name="Rast P."/>
            <person name="Oberbeckmann S."/>
            <person name="Bunk B."/>
            <person name="Jeske O."/>
            <person name="Meyerdierks A."/>
            <person name="Storesund J.E."/>
            <person name="Kallscheuer N."/>
            <person name="Luecker S."/>
            <person name="Lage O.M."/>
            <person name="Pohl T."/>
            <person name="Merkel B.J."/>
            <person name="Hornburger P."/>
            <person name="Mueller R.-W."/>
            <person name="Bruemmer F."/>
            <person name="Labrenz M."/>
            <person name="Spormann A.M."/>
            <person name="Op Den Camp H."/>
            <person name="Overmann J."/>
            <person name="Amann R."/>
            <person name="Jetten M.S.M."/>
            <person name="Mascher T."/>
            <person name="Medema M.H."/>
            <person name="Devos D.P."/>
            <person name="Kaster A.-K."/>
            <person name="Ovreas L."/>
            <person name="Rohde M."/>
            <person name="Galperin M.Y."/>
            <person name="Jogler C."/>
        </authorList>
    </citation>
    <scope>NUCLEOTIDE SEQUENCE [LARGE SCALE GENOMIC DNA]</scope>
    <source>
        <strain evidence="1 2">Pla22</strain>
    </source>
</reference>
<dbReference type="AlphaFoldDB" id="A0A5C5WIB0"/>
<evidence type="ECO:0000313" key="1">
    <source>
        <dbReference type="EMBL" id="TWT50468.1"/>
    </source>
</evidence>
<comment type="caution">
    <text evidence="1">The sequence shown here is derived from an EMBL/GenBank/DDBJ whole genome shotgun (WGS) entry which is preliminary data.</text>
</comment>
<gene>
    <name evidence="1" type="ORF">Pla22_32110</name>
</gene>
<keyword evidence="2" id="KW-1185">Reference proteome</keyword>